<dbReference type="Proteomes" id="UP001383192">
    <property type="component" value="Unassembled WGS sequence"/>
</dbReference>
<dbReference type="Gene3D" id="2.130.10.10">
    <property type="entry name" value="YVTN repeat-like/Quinoprotein amine dehydrogenase"/>
    <property type="match status" value="2"/>
</dbReference>
<name>A0AAW0D3Q2_9AGAR</name>
<comment type="caution">
    <text evidence="2">The sequence shown here is derived from an EMBL/GenBank/DDBJ whole genome shotgun (WGS) entry which is preliminary data.</text>
</comment>
<feature type="repeat" description="WD" evidence="1">
    <location>
        <begin position="454"/>
        <end position="477"/>
    </location>
</feature>
<dbReference type="PROSITE" id="PS50082">
    <property type="entry name" value="WD_REPEATS_2"/>
    <property type="match status" value="1"/>
</dbReference>
<protein>
    <submittedName>
        <fullName evidence="2">Uncharacterized protein</fullName>
    </submittedName>
</protein>
<gene>
    <name evidence="2" type="ORF">VNI00_007627</name>
</gene>
<keyword evidence="1" id="KW-0853">WD repeat</keyword>
<evidence type="ECO:0000256" key="1">
    <source>
        <dbReference type="PROSITE-ProRule" id="PRU00221"/>
    </source>
</evidence>
<dbReference type="InterPro" id="IPR001680">
    <property type="entry name" value="WD40_rpt"/>
</dbReference>
<dbReference type="EMBL" id="JAYKXP010000025">
    <property type="protein sequence ID" value="KAK7045378.1"/>
    <property type="molecule type" value="Genomic_DNA"/>
</dbReference>
<dbReference type="PROSITE" id="PS50294">
    <property type="entry name" value="WD_REPEATS_REGION"/>
    <property type="match status" value="1"/>
</dbReference>
<sequence>MGHAAPQKTRCQTVRQGLLQSAWTVLCWPSANDTGSEIFIYNTKTLKIQHRLNSRHGMGSIGGMLFGAGSRLVVASIAGTVPPGRSLTRVFDLDRESESSHGIEAVKNRTLDAYKALLQESQHMPRAIASERLEEMVSTLIWETRLQGDIDEGWAYEGKFRCASGCSQPLSIDGRHLISSYGDISTSVVDIAPDDSRPPQRLLTLPLDSQTYGRDIAVHFTNTSSQGQPLIATISPGEDEGDEHRHLRIWNAVTGNIEHVFPVPKDIDWNSRSFARSGVVFSPDGKLGVMSLSSYGATYQLWHVENGTVFRSIKSDGGASFDNSIAFSTDGELIFVVNGGPHYNSAHITVYNTSTGDLVYDWVLQDVVDRATGYTLDSKVVARGSSIRRTHYAQNGMIICTLSDGSIALFDPKTNREGWIPPLKVEEKEKSDSNAKTRGKRSQAYVRMPPYTEVAMSPDGNMLYLSDADGHVRIWSL</sequence>
<dbReference type="SUPFAM" id="SSF50969">
    <property type="entry name" value="YVTN repeat-like/Quinoprotein amine dehydrogenase"/>
    <property type="match status" value="1"/>
</dbReference>
<dbReference type="AlphaFoldDB" id="A0AAW0D3Q2"/>
<accession>A0AAW0D3Q2</accession>
<keyword evidence="3" id="KW-1185">Reference proteome</keyword>
<organism evidence="2 3">
    <name type="scientific">Paramarasmius palmivorus</name>
    <dbReference type="NCBI Taxonomy" id="297713"/>
    <lineage>
        <taxon>Eukaryota</taxon>
        <taxon>Fungi</taxon>
        <taxon>Dikarya</taxon>
        <taxon>Basidiomycota</taxon>
        <taxon>Agaricomycotina</taxon>
        <taxon>Agaricomycetes</taxon>
        <taxon>Agaricomycetidae</taxon>
        <taxon>Agaricales</taxon>
        <taxon>Marasmiineae</taxon>
        <taxon>Marasmiaceae</taxon>
        <taxon>Paramarasmius</taxon>
    </lineage>
</organism>
<dbReference type="InterPro" id="IPR015943">
    <property type="entry name" value="WD40/YVTN_repeat-like_dom_sf"/>
</dbReference>
<dbReference type="InterPro" id="IPR011044">
    <property type="entry name" value="Quino_amine_DH_bsu"/>
</dbReference>
<evidence type="ECO:0000313" key="2">
    <source>
        <dbReference type="EMBL" id="KAK7045378.1"/>
    </source>
</evidence>
<evidence type="ECO:0000313" key="3">
    <source>
        <dbReference type="Proteomes" id="UP001383192"/>
    </source>
</evidence>
<proteinExistence type="predicted"/>
<reference evidence="2 3" key="1">
    <citation type="submission" date="2024-01" db="EMBL/GenBank/DDBJ databases">
        <title>A draft genome for a cacao thread blight-causing isolate of Paramarasmius palmivorus.</title>
        <authorList>
            <person name="Baruah I.K."/>
            <person name="Bukari Y."/>
            <person name="Amoako-Attah I."/>
            <person name="Meinhardt L.W."/>
            <person name="Bailey B.A."/>
            <person name="Cohen S.P."/>
        </authorList>
    </citation>
    <scope>NUCLEOTIDE SEQUENCE [LARGE SCALE GENOMIC DNA]</scope>
    <source>
        <strain evidence="2 3">GH-12</strain>
    </source>
</reference>